<evidence type="ECO:0000256" key="1">
    <source>
        <dbReference type="ARBA" id="ARBA00007227"/>
    </source>
</evidence>
<dbReference type="Pfam" id="PF06114">
    <property type="entry name" value="Peptidase_M78"/>
    <property type="match status" value="1"/>
</dbReference>
<dbReference type="CDD" id="cd00093">
    <property type="entry name" value="HTH_XRE"/>
    <property type="match status" value="1"/>
</dbReference>
<accession>A0A8X8GRX5</accession>
<evidence type="ECO:0000259" key="2">
    <source>
        <dbReference type="PROSITE" id="PS50943"/>
    </source>
</evidence>
<protein>
    <submittedName>
        <fullName evidence="3">ImmA/IrrE family metallo-endopeptidase</fullName>
    </submittedName>
</protein>
<dbReference type="Proteomes" id="UP000887320">
    <property type="component" value="Unassembled WGS sequence"/>
</dbReference>
<name>A0A8X8GRX5_ACIGI</name>
<dbReference type="InterPro" id="IPR052345">
    <property type="entry name" value="Rad_response_metalloprotease"/>
</dbReference>
<organism evidence="3 4">
    <name type="scientific">Acinetobacter guillouiae</name>
    <name type="common">Acinetobacter genomosp. 11</name>
    <dbReference type="NCBI Taxonomy" id="106649"/>
    <lineage>
        <taxon>Bacteria</taxon>
        <taxon>Pseudomonadati</taxon>
        <taxon>Pseudomonadota</taxon>
        <taxon>Gammaproteobacteria</taxon>
        <taxon>Moraxellales</taxon>
        <taxon>Moraxellaceae</taxon>
        <taxon>Acinetobacter</taxon>
    </lineage>
</organism>
<evidence type="ECO:0000313" key="4">
    <source>
        <dbReference type="Proteomes" id="UP000887320"/>
    </source>
</evidence>
<dbReference type="Gene3D" id="1.10.10.2910">
    <property type="match status" value="1"/>
</dbReference>
<evidence type="ECO:0000313" key="3">
    <source>
        <dbReference type="EMBL" id="MCF0265461.1"/>
    </source>
</evidence>
<reference evidence="3" key="1">
    <citation type="submission" date="2021-07" db="EMBL/GenBank/DDBJ databases">
        <authorList>
            <person name="Fernandez M."/>
            <person name="Pereira P."/>
            <person name="Torres Tejerizo G.A."/>
            <person name="Gonzalez P."/>
            <person name="Agostini E."/>
        </authorList>
    </citation>
    <scope>NUCLEOTIDE SEQUENCE</scope>
    <source>
        <strain evidence="3">SFC 500-1A</strain>
    </source>
</reference>
<dbReference type="Pfam" id="PF01381">
    <property type="entry name" value="HTH_3"/>
    <property type="match status" value="1"/>
</dbReference>
<dbReference type="InterPro" id="IPR010359">
    <property type="entry name" value="IrrE_HExxH"/>
</dbReference>
<dbReference type="PROSITE" id="PS50943">
    <property type="entry name" value="HTH_CROC1"/>
    <property type="match status" value="1"/>
</dbReference>
<dbReference type="GO" id="GO:0003677">
    <property type="term" value="F:DNA binding"/>
    <property type="evidence" value="ECO:0007669"/>
    <property type="project" value="InterPro"/>
</dbReference>
<comment type="caution">
    <text evidence="3">The sequence shown here is derived from an EMBL/GenBank/DDBJ whole genome shotgun (WGS) entry which is preliminary data.</text>
</comment>
<dbReference type="InterPro" id="IPR010982">
    <property type="entry name" value="Lambda_DNA-bd_dom_sf"/>
</dbReference>
<feature type="domain" description="HTH cro/C1-type" evidence="2">
    <location>
        <begin position="8"/>
        <end position="63"/>
    </location>
</feature>
<dbReference type="RefSeq" id="WP_234623636.1">
    <property type="nucleotide sequence ID" value="NZ_JAHWXT010000004.1"/>
</dbReference>
<dbReference type="PANTHER" id="PTHR43236:SF1">
    <property type="entry name" value="BLL7220 PROTEIN"/>
    <property type="match status" value="1"/>
</dbReference>
<sequence>MPFNADLLILARQSRGLSQSELAENCNLSQAMISKLEGRLVADPSMDLLTKLSEFLNYPIDFFYETDRLYGLPPSVHAGPLYRRKASVTKKSREKLEAILNIRILHLKRLLRSIDFEFDLPLLDLDPDEFTPEEIASKVRQAWLIPKGPIHNLMEYVERAGCMVFLCDFDDLSVDGVTMRSPDLPPCIFLNKSLPGCRQRFTLAHELGHIIMHRIPTGEDMEMEANKFASCLLMPVDDIKPYLQGKLTISKLAQLKPMWLSSMSSILYRAGEIGAISQHQQKYLWIEMNKFGYKTREPSILDIKIEIPTNVVEIINLHTHDLDYSNRDMQFLLKSSNDDLYQMYGIGINPNRPQLKIVESI</sequence>
<dbReference type="SUPFAM" id="SSF47413">
    <property type="entry name" value="lambda repressor-like DNA-binding domains"/>
    <property type="match status" value="1"/>
</dbReference>
<dbReference type="AlphaFoldDB" id="A0A8X8GRX5"/>
<dbReference type="EMBL" id="JAHWXT010000004">
    <property type="protein sequence ID" value="MCF0265461.1"/>
    <property type="molecule type" value="Genomic_DNA"/>
</dbReference>
<dbReference type="PANTHER" id="PTHR43236">
    <property type="entry name" value="ANTITOXIN HIGA1"/>
    <property type="match status" value="1"/>
</dbReference>
<gene>
    <name evidence="3" type="ORF">KW868_13475</name>
</gene>
<proteinExistence type="inferred from homology"/>
<dbReference type="Gene3D" id="1.10.260.40">
    <property type="entry name" value="lambda repressor-like DNA-binding domains"/>
    <property type="match status" value="1"/>
</dbReference>
<dbReference type="SMART" id="SM00530">
    <property type="entry name" value="HTH_XRE"/>
    <property type="match status" value="1"/>
</dbReference>
<dbReference type="InterPro" id="IPR001387">
    <property type="entry name" value="Cro/C1-type_HTH"/>
</dbReference>
<comment type="similarity">
    <text evidence="1">Belongs to the short-chain fatty acyl-CoA assimilation regulator (ScfR) family.</text>
</comment>